<keyword evidence="2" id="KW-1133">Transmembrane helix</keyword>
<feature type="domain" description="DUF11" evidence="3">
    <location>
        <begin position="746"/>
        <end position="839"/>
    </location>
</feature>
<dbReference type="SUPFAM" id="SSF51126">
    <property type="entry name" value="Pectin lyase-like"/>
    <property type="match status" value="1"/>
</dbReference>
<dbReference type="InterPro" id="IPR013783">
    <property type="entry name" value="Ig-like_fold"/>
</dbReference>
<keyword evidence="2" id="KW-0812">Transmembrane</keyword>
<feature type="domain" description="DUF11" evidence="3">
    <location>
        <begin position="864"/>
        <end position="973"/>
    </location>
</feature>
<sequence length="1036" mass="105677">MIGIKQNKALPSIHSLIGCLLLFAISQPALAFNFTVNSTDDLVDNNPGDGICETSPGNGICTLRAAIQESNAWPGKDQIHIPSAIHTLTLTGTDNTAATGDLDITDTVTLHGVSQSESIIRATNNERILDIHNVDVQIHNLTIRDGVAVGNIGGGIRNIFGDLTIRNSTLDNNQTTDTGFGGGGLHNTGLLVIDNSTFINNRSSRGGGIMHFSNDMIITNSRINDNVVDLGAGSGGGIFTQTIGSTTIINTTIDSNIAALGGGGGIYSVNGLSLLNSTVSNNSALLVGGGGIYDIGLGPLVITNSTISSNDTVGNGGGIQTRKSRATISNSTIYNNRAFGTHNPSEETYNGHGGGLYLPNGNSIILNNTIISNNTASILVPLGNNCYSQSDGGIFAPILTISNNTIASDSTCELSGPGDQPNINPSLTSTLNSNGGPTLTHSTTAASTAIDLGTNVACPAIDQRHFPRPVNGGSSLTCDIGSVEYDPAPSVADLAVTLEDSMDPAITGSPLRYRIVVTNHGPDTANNVVLTNLLDAGVNYTSDDATCNTGSLPSISCSLGVILAGASQTVNITVSPTAIGPLSNIASANSATEADPNLSNNSATETTDASASTDLSINITGSIDPATANVMMSYTITITNNGPNTARSVIGAVDFDNTIALFTATPSTGNCPSASSFSLLLCELGDLASGASATIVAQVIPELAVLATNTAYASFNGYDPVMGNNIAAVTTNVDADATLSIATFDAPDPAFQSADILYSFAVSNSGPSTTHDTQLVVTFPPGMSLSPASGASPFYCSGSATVTCDLGSISAGSFNIVTLVANAEFTGSYTVNSSLTSNETSTPAVDSESTQVNPLPASPPPIADLLITMVDAADPVVVGNSITYNITATNNNGPNIAQNTIITVALPGGTQFISAPSNCTHNGGVVTCNIGALAVNISTNIAISVQTSSEGTFSAYATISDSVGNDPELTNNAVFQVTKVNASGGGSSTGNRLNSGGGNITLSELGILLFIAIMLFYRRRACGISHLFGKTNRFSR</sequence>
<evidence type="ECO:0000313" key="4">
    <source>
        <dbReference type="EMBL" id="VAW86571.1"/>
    </source>
</evidence>
<dbReference type="SMART" id="SM00710">
    <property type="entry name" value="PbH1"/>
    <property type="match status" value="7"/>
</dbReference>
<dbReference type="NCBIfam" id="NF041518">
    <property type="entry name" value="choice_anch_Q"/>
    <property type="match status" value="1"/>
</dbReference>
<gene>
    <name evidence="4" type="ORF">MNBD_GAMMA17-219</name>
</gene>
<dbReference type="NCBIfam" id="TIGR01451">
    <property type="entry name" value="B_ant_repeat"/>
    <property type="match status" value="2"/>
</dbReference>
<accession>A0A3B0Z4V9</accession>
<feature type="region of interest" description="Disordered" evidence="1">
    <location>
        <begin position="413"/>
        <end position="440"/>
    </location>
</feature>
<dbReference type="InterPro" id="IPR012334">
    <property type="entry name" value="Pectin_lyas_fold"/>
</dbReference>
<feature type="compositionally biased region" description="Polar residues" evidence="1">
    <location>
        <begin position="421"/>
        <end position="440"/>
    </location>
</feature>
<dbReference type="NCBIfam" id="TIGR04214">
    <property type="entry name" value="CSLREA_Nterm"/>
    <property type="match status" value="1"/>
</dbReference>
<dbReference type="InterPro" id="IPR051172">
    <property type="entry name" value="Chlamydia_OmcB"/>
</dbReference>
<feature type="domain" description="DUF11" evidence="3">
    <location>
        <begin position="614"/>
        <end position="730"/>
    </location>
</feature>
<dbReference type="InterPro" id="IPR011050">
    <property type="entry name" value="Pectin_lyase_fold/virulence"/>
</dbReference>
<evidence type="ECO:0000256" key="1">
    <source>
        <dbReference type="SAM" id="MobiDB-lite"/>
    </source>
</evidence>
<proteinExistence type="predicted"/>
<reference evidence="4" key="1">
    <citation type="submission" date="2018-06" db="EMBL/GenBank/DDBJ databases">
        <authorList>
            <person name="Zhirakovskaya E."/>
        </authorList>
    </citation>
    <scope>NUCLEOTIDE SEQUENCE</scope>
</reference>
<dbReference type="InterPro" id="IPR026457">
    <property type="entry name" value="CSLREA_Nterm"/>
</dbReference>
<organism evidence="4">
    <name type="scientific">hydrothermal vent metagenome</name>
    <dbReference type="NCBI Taxonomy" id="652676"/>
    <lineage>
        <taxon>unclassified sequences</taxon>
        <taxon>metagenomes</taxon>
        <taxon>ecological metagenomes</taxon>
    </lineage>
</organism>
<dbReference type="Gene3D" id="2.60.40.10">
    <property type="entry name" value="Immunoglobulins"/>
    <property type="match status" value="1"/>
</dbReference>
<dbReference type="PROSITE" id="PS51257">
    <property type="entry name" value="PROKAR_LIPOPROTEIN"/>
    <property type="match status" value="1"/>
</dbReference>
<dbReference type="Pfam" id="PF01345">
    <property type="entry name" value="DUF11"/>
    <property type="match status" value="4"/>
</dbReference>
<feature type="transmembrane region" description="Helical" evidence="2">
    <location>
        <begin position="997"/>
        <end position="1017"/>
    </location>
</feature>
<dbReference type="PANTHER" id="PTHR34819">
    <property type="entry name" value="LARGE CYSTEINE-RICH PERIPLASMIC PROTEIN OMCB"/>
    <property type="match status" value="1"/>
</dbReference>
<feature type="domain" description="DUF11" evidence="3">
    <location>
        <begin position="493"/>
        <end position="606"/>
    </location>
</feature>
<evidence type="ECO:0000259" key="3">
    <source>
        <dbReference type="Pfam" id="PF01345"/>
    </source>
</evidence>
<name>A0A3B0Z4V9_9ZZZZ</name>
<feature type="region of interest" description="Disordered" evidence="1">
    <location>
        <begin position="836"/>
        <end position="856"/>
    </location>
</feature>
<dbReference type="InterPro" id="IPR059226">
    <property type="entry name" value="Choice_anch_Q_dom"/>
</dbReference>
<dbReference type="Gene3D" id="2.160.20.10">
    <property type="entry name" value="Single-stranded right-handed beta-helix, Pectin lyase-like"/>
    <property type="match status" value="1"/>
</dbReference>
<dbReference type="InterPro" id="IPR006626">
    <property type="entry name" value="PbH1"/>
</dbReference>
<feature type="compositionally biased region" description="Polar residues" evidence="1">
    <location>
        <begin position="836"/>
        <end position="853"/>
    </location>
</feature>
<keyword evidence="2" id="KW-0472">Membrane</keyword>
<protein>
    <recommendedName>
        <fullName evidence="3">DUF11 domain-containing protein</fullName>
    </recommendedName>
</protein>
<dbReference type="InterPro" id="IPR047589">
    <property type="entry name" value="DUF11_rpt"/>
</dbReference>
<dbReference type="AlphaFoldDB" id="A0A3B0Z4V9"/>
<evidence type="ECO:0000256" key="2">
    <source>
        <dbReference type="SAM" id="Phobius"/>
    </source>
</evidence>
<dbReference type="InterPro" id="IPR001434">
    <property type="entry name" value="OmcB-like_DUF11"/>
</dbReference>
<dbReference type="EMBL" id="UOFQ01000045">
    <property type="protein sequence ID" value="VAW86571.1"/>
    <property type="molecule type" value="Genomic_DNA"/>
</dbReference>